<organism evidence="1 2">
    <name type="scientific">Lactuca saligna</name>
    <name type="common">Willowleaf lettuce</name>
    <dbReference type="NCBI Taxonomy" id="75948"/>
    <lineage>
        <taxon>Eukaryota</taxon>
        <taxon>Viridiplantae</taxon>
        <taxon>Streptophyta</taxon>
        <taxon>Embryophyta</taxon>
        <taxon>Tracheophyta</taxon>
        <taxon>Spermatophyta</taxon>
        <taxon>Magnoliopsida</taxon>
        <taxon>eudicotyledons</taxon>
        <taxon>Gunneridae</taxon>
        <taxon>Pentapetalae</taxon>
        <taxon>asterids</taxon>
        <taxon>campanulids</taxon>
        <taxon>Asterales</taxon>
        <taxon>Asteraceae</taxon>
        <taxon>Cichorioideae</taxon>
        <taxon>Cichorieae</taxon>
        <taxon>Lactucinae</taxon>
        <taxon>Lactuca</taxon>
    </lineage>
</organism>
<dbReference type="EMBL" id="OX465080">
    <property type="protein sequence ID" value="CAI9280707.1"/>
    <property type="molecule type" value="Genomic_DNA"/>
</dbReference>
<reference evidence="1" key="1">
    <citation type="submission" date="2023-04" db="EMBL/GenBank/DDBJ databases">
        <authorList>
            <person name="Vijverberg K."/>
            <person name="Xiong W."/>
            <person name="Schranz E."/>
        </authorList>
    </citation>
    <scope>NUCLEOTIDE SEQUENCE</scope>
</reference>
<proteinExistence type="predicted"/>
<dbReference type="Proteomes" id="UP001177003">
    <property type="component" value="Chromosome 4"/>
</dbReference>
<evidence type="ECO:0000313" key="2">
    <source>
        <dbReference type="Proteomes" id="UP001177003"/>
    </source>
</evidence>
<accession>A0AA36E3L0</accession>
<keyword evidence="2" id="KW-1185">Reference proteome</keyword>
<protein>
    <submittedName>
        <fullName evidence="1">Uncharacterized protein</fullName>
    </submittedName>
</protein>
<dbReference type="AlphaFoldDB" id="A0AA36E3L0"/>
<name>A0AA36E3L0_LACSI</name>
<evidence type="ECO:0000313" key="1">
    <source>
        <dbReference type="EMBL" id="CAI9280707.1"/>
    </source>
</evidence>
<sequence length="197" mass="22895">MEHEENARKMNAAVFESAEVCKSMTEKVNKLISKMINFMETYRTTYKHNTASANEALQNLVQCFRLRRSIWKRFALGCNKTLHRSKHLLLLRLQSFRMNRRWIRSALGCNKTLARKTENVKVLDTKLQQSDKRVHDLLSKKEAVRTCITDVTSLLSDIIETRDSMISITLHKHLAEKLNPVFAMLYRLQGVSPQSSK</sequence>
<gene>
    <name evidence="1" type="ORF">LSALG_LOCUS20442</name>
</gene>